<dbReference type="PANTHER" id="PTHR46017">
    <property type="entry name" value="ALPHA-MANNOSIDASE 2C1"/>
    <property type="match status" value="1"/>
</dbReference>
<dbReference type="GO" id="GO:0006013">
    <property type="term" value="P:mannose metabolic process"/>
    <property type="evidence" value="ECO:0007669"/>
    <property type="project" value="InterPro"/>
</dbReference>
<evidence type="ECO:0000259" key="5">
    <source>
        <dbReference type="SMART" id="SM00872"/>
    </source>
</evidence>
<dbReference type="InterPro" id="IPR013780">
    <property type="entry name" value="Glyco_hydro_b"/>
</dbReference>
<dbReference type="Gene3D" id="2.60.40.1180">
    <property type="entry name" value="Golgi alpha-mannosidase II"/>
    <property type="match status" value="1"/>
</dbReference>
<sequence>MSELKLYWKLKEECGRNYWEQRILAELEFLRNLFEEEDQAMPEQFCRTADELYGKLKTRGGLVERDVKEAEEALSAYHDRAKQYHVTCAAHAHIDMNWMWGMPETVGVVIDTFQTMLNLLEEYPDFIFSQSQASTYEIIEKYAPSMLSEIRKRVQEGRWEVTASSWVEADKNLTGTEAMVRHILYTKEYLKGLLGIDPDSIQVDFEPDTFGHSRYVPEILSHGGIKYYFHCRGNDQEEIYRWRVPSGKEVLVYREPNWYLGPVEYEMTSYVPGFCKRNHTMEALYVYGVGDHGGGPTRRDLERIMDMREWPLLPDIRFGRYHDYFQALEKNREEYPVVERELNYIFTGCYTTQSRIKNANRTAEDSFYDSEALGAMEYLCGESRSNRDGLLKGWRNIMFNQFHDILPGSCVDDTVSYSLGISQEAMSFGIACANRSMKAVGDQIDTSAMGYPDGRDSTSEGAGVGYNTMGTPMRSGQAASDGRKITEACRGKGNIRVYTLFNTTQYTRRETVEITLWDWQPSLCRTRVTDGEGKTVAFEVTKKDQSYWQHSFHKLLFTAQVPPFGYANYYIVEDELPVREPKMDEPRVHRMEDGVYVLENQKVRAVFDTGSMKLVSLTDKQNQKEMLDAPSGYFRYILEEDSQGYSAWVVGAYRKIEDLNEECAIRILDQKSSGIRQWITYQMDFHHSSLVVKVILDDQARMLRYKIQADWHETGTPGGMTPQLQFYMPFGYVSEKTRYDVPGGAVERESAGHDVPAVYYGAPLPVEEGSCLMLTSDSKYGYRTDKQAILINLLRAAYTPDRYPDQGFHHWELGVGVLPSSDWCEMMSQAMCFSHPLYAYSNSVHPGTFGQSFSFLKVDGQVKVAALKETEDGDGLLLRYYNCSEKEEQLEVESAGGWKEVSRSDAMENSGEKLADQGNVLTVRQAASSLECVKILYR</sequence>
<comment type="caution">
    <text evidence="6">The sequence shown here is derived from an EMBL/GenBank/DDBJ whole genome shotgun (WGS) entry which is preliminary data.</text>
</comment>
<dbReference type="Pfam" id="PF01074">
    <property type="entry name" value="Glyco_hydro_38N"/>
    <property type="match status" value="1"/>
</dbReference>
<dbReference type="InterPro" id="IPR011682">
    <property type="entry name" value="Glyco_hydro_38_C"/>
</dbReference>
<dbReference type="Gene3D" id="2.70.98.30">
    <property type="entry name" value="Golgi alpha-mannosidase II, domain 4"/>
    <property type="match status" value="1"/>
</dbReference>
<dbReference type="AlphaFoldDB" id="A0A949K4Z3"/>
<evidence type="ECO:0000313" key="6">
    <source>
        <dbReference type="EMBL" id="MBU9739662.1"/>
    </source>
</evidence>
<dbReference type="InterPro" id="IPR037094">
    <property type="entry name" value="Glyco_hydro_38_cen_sf"/>
</dbReference>
<dbReference type="InterPro" id="IPR027291">
    <property type="entry name" value="Glyco_hydro_38_N_sf"/>
</dbReference>
<dbReference type="InterPro" id="IPR000602">
    <property type="entry name" value="Glyco_hydro_38_N"/>
</dbReference>
<dbReference type="Pfam" id="PF07748">
    <property type="entry name" value="Glyco_hydro_38C"/>
    <property type="match status" value="1"/>
</dbReference>
<dbReference type="Gene3D" id="2.60.40.2220">
    <property type="match status" value="1"/>
</dbReference>
<dbReference type="InterPro" id="IPR011013">
    <property type="entry name" value="Gal_mutarotase_sf_dom"/>
</dbReference>
<dbReference type="GO" id="GO:0004559">
    <property type="term" value="F:alpha-mannosidase activity"/>
    <property type="evidence" value="ECO:0007669"/>
    <property type="project" value="InterPro"/>
</dbReference>
<dbReference type="GO" id="GO:0046872">
    <property type="term" value="F:metal ion binding"/>
    <property type="evidence" value="ECO:0007669"/>
    <property type="project" value="UniProtKB-KW"/>
</dbReference>
<feature type="domain" description="Glycoside hydrolase family 38 central" evidence="5">
    <location>
        <begin position="347"/>
        <end position="422"/>
    </location>
</feature>
<keyword evidence="7" id="KW-1185">Reference proteome</keyword>
<dbReference type="Pfam" id="PF09261">
    <property type="entry name" value="Alpha-mann_mid"/>
    <property type="match status" value="1"/>
</dbReference>
<dbReference type="EMBL" id="JAHQCW010000073">
    <property type="protein sequence ID" value="MBU9739662.1"/>
    <property type="molecule type" value="Genomic_DNA"/>
</dbReference>
<accession>A0A949K4Z3</accession>
<evidence type="ECO:0000313" key="7">
    <source>
        <dbReference type="Proteomes" id="UP000712157"/>
    </source>
</evidence>
<dbReference type="RefSeq" id="WP_238723418.1">
    <property type="nucleotide sequence ID" value="NZ_JAHQCW010000073.1"/>
</dbReference>
<dbReference type="CDD" id="cd10789">
    <property type="entry name" value="GH38N_AMII_ER_cytosolic"/>
    <property type="match status" value="1"/>
</dbReference>
<evidence type="ECO:0000256" key="2">
    <source>
        <dbReference type="ARBA" id="ARBA00022723"/>
    </source>
</evidence>
<proteinExistence type="inferred from homology"/>
<dbReference type="InterPro" id="IPR041147">
    <property type="entry name" value="GH38_C"/>
</dbReference>
<gene>
    <name evidence="6" type="ORF">KTH89_24300</name>
</gene>
<dbReference type="SUPFAM" id="SSF88713">
    <property type="entry name" value="Glycoside hydrolase/deacetylase"/>
    <property type="match status" value="1"/>
</dbReference>
<dbReference type="PANTHER" id="PTHR46017:SF1">
    <property type="entry name" value="ALPHA-MANNOSIDASE 2C1"/>
    <property type="match status" value="1"/>
</dbReference>
<dbReference type="GO" id="GO:0009313">
    <property type="term" value="P:oligosaccharide catabolic process"/>
    <property type="evidence" value="ECO:0007669"/>
    <property type="project" value="TreeGrafter"/>
</dbReference>
<organism evidence="6 7">
    <name type="scientific">Diplocloster agilis</name>
    <dbReference type="NCBI Taxonomy" id="2850323"/>
    <lineage>
        <taxon>Bacteria</taxon>
        <taxon>Bacillati</taxon>
        <taxon>Bacillota</taxon>
        <taxon>Clostridia</taxon>
        <taxon>Lachnospirales</taxon>
        <taxon>Lachnospiraceae</taxon>
        <taxon>Diplocloster</taxon>
    </lineage>
</organism>
<dbReference type="InterPro" id="IPR028995">
    <property type="entry name" value="Glyco_hydro_57/38_cen_sf"/>
</dbReference>
<dbReference type="SMART" id="SM00872">
    <property type="entry name" value="Alpha-mann_mid"/>
    <property type="match status" value="1"/>
</dbReference>
<dbReference type="SUPFAM" id="SSF88688">
    <property type="entry name" value="Families 57/38 glycoside transferase middle domain"/>
    <property type="match status" value="1"/>
</dbReference>
<keyword evidence="3" id="KW-0378">Hydrolase</keyword>
<dbReference type="SUPFAM" id="SSF74650">
    <property type="entry name" value="Galactose mutarotase-like"/>
    <property type="match status" value="1"/>
</dbReference>
<keyword evidence="4" id="KW-0326">Glycosidase</keyword>
<protein>
    <recommendedName>
        <fullName evidence="5">Glycoside hydrolase family 38 central domain-containing protein</fullName>
    </recommendedName>
</protein>
<name>A0A949K4Z3_9FIRM</name>
<reference evidence="6" key="1">
    <citation type="submission" date="2021-06" db="EMBL/GenBank/DDBJ databases">
        <title>Description of novel taxa of the family Lachnospiraceae.</title>
        <authorList>
            <person name="Chaplin A.V."/>
            <person name="Sokolova S.R."/>
            <person name="Pikina A.P."/>
            <person name="Korzhanova M."/>
            <person name="Belova V."/>
            <person name="Korostin D."/>
            <person name="Efimov B.A."/>
        </authorList>
    </citation>
    <scope>NUCLEOTIDE SEQUENCE</scope>
    <source>
        <strain evidence="6">ASD5720</strain>
    </source>
</reference>
<dbReference type="Pfam" id="PF17677">
    <property type="entry name" value="Glyco_hydro38C2"/>
    <property type="match status" value="1"/>
</dbReference>
<evidence type="ECO:0000256" key="1">
    <source>
        <dbReference type="ARBA" id="ARBA00009792"/>
    </source>
</evidence>
<dbReference type="InterPro" id="IPR015341">
    <property type="entry name" value="Glyco_hydro_38_cen"/>
</dbReference>
<evidence type="ECO:0000256" key="4">
    <source>
        <dbReference type="ARBA" id="ARBA00023295"/>
    </source>
</evidence>
<dbReference type="Gene3D" id="3.20.110.10">
    <property type="entry name" value="Glycoside hydrolase 38, N terminal domain"/>
    <property type="match status" value="1"/>
</dbReference>
<dbReference type="Gene3D" id="1.20.1270.50">
    <property type="entry name" value="Glycoside hydrolase family 38, central domain"/>
    <property type="match status" value="1"/>
</dbReference>
<comment type="similarity">
    <text evidence="1">Belongs to the glycosyl hydrolase 38 family.</text>
</comment>
<dbReference type="Proteomes" id="UP000712157">
    <property type="component" value="Unassembled WGS sequence"/>
</dbReference>
<evidence type="ECO:0000256" key="3">
    <source>
        <dbReference type="ARBA" id="ARBA00022801"/>
    </source>
</evidence>
<dbReference type="GO" id="GO:0030246">
    <property type="term" value="F:carbohydrate binding"/>
    <property type="evidence" value="ECO:0007669"/>
    <property type="project" value="InterPro"/>
</dbReference>
<keyword evidence="2" id="KW-0479">Metal-binding</keyword>
<dbReference type="InterPro" id="IPR011330">
    <property type="entry name" value="Glyco_hydro/deAcase_b/a-brl"/>
</dbReference>